<dbReference type="Gene3D" id="3.90.76.10">
    <property type="entry name" value="Dipeptide-binding Protein, Domain 1"/>
    <property type="match status" value="1"/>
</dbReference>
<evidence type="ECO:0000256" key="7">
    <source>
        <dbReference type="ARBA" id="ARBA00023288"/>
    </source>
</evidence>
<evidence type="ECO:0000259" key="8">
    <source>
        <dbReference type="Pfam" id="PF00496"/>
    </source>
</evidence>
<dbReference type="PIRSF" id="PIRSF002741">
    <property type="entry name" value="MppA"/>
    <property type="match status" value="1"/>
</dbReference>
<protein>
    <submittedName>
        <fullName evidence="9">Peptide ABC transporter substrate-binding protein</fullName>
    </submittedName>
</protein>
<evidence type="ECO:0000256" key="2">
    <source>
        <dbReference type="ARBA" id="ARBA00005695"/>
    </source>
</evidence>
<comment type="similarity">
    <text evidence="2">Belongs to the bacterial solute-binding protein 5 family.</text>
</comment>
<comment type="subcellular location">
    <subcellularLocation>
        <location evidence="1">Cell membrane</location>
        <topology evidence="1">Lipid-anchor</topology>
    </subcellularLocation>
</comment>
<evidence type="ECO:0000256" key="6">
    <source>
        <dbReference type="ARBA" id="ARBA00023139"/>
    </source>
</evidence>
<evidence type="ECO:0000313" key="10">
    <source>
        <dbReference type="Proteomes" id="UP000027778"/>
    </source>
</evidence>
<dbReference type="SUPFAM" id="SSF53850">
    <property type="entry name" value="Periplasmic binding protein-like II"/>
    <property type="match status" value="1"/>
</dbReference>
<dbReference type="PROSITE" id="PS51257">
    <property type="entry name" value="PROKAR_LIPOPROTEIN"/>
    <property type="match status" value="1"/>
</dbReference>
<dbReference type="PANTHER" id="PTHR30290">
    <property type="entry name" value="PERIPLASMIC BINDING COMPONENT OF ABC TRANSPORTER"/>
    <property type="match status" value="1"/>
</dbReference>
<comment type="caution">
    <text evidence="9">The sequence shown here is derived from an EMBL/GenBank/DDBJ whole genome shotgun (WGS) entry which is preliminary data.</text>
</comment>
<name>A0A073K5X7_9BACI</name>
<dbReference type="eggNOG" id="COG4166">
    <property type="taxonomic scope" value="Bacteria"/>
</dbReference>
<keyword evidence="6" id="KW-0564">Palmitate</keyword>
<dbReference type="GO" id="GO:1904680">
    <property type="term" value="F:peptide transmembrane transporter activity"/>
    <property type="evidence" value="ECO:0007669"/>
    <property type="project" value="TreeGrafter"/>
</dbReference>
<dbReference type="STRING" id="574375.AZF08_25000"/>
<proteinExistence type="inferred from homology"/>
<keyword evidence="7" id="KW-0449">Lipoprotein</keyword>
<dbReference type="AlphaFoldDB" id="A0A073K5X7"/>
<dbReference type="RefSeq" id="WP_033678602.1">
    <property type="nucleotide sequence ID" value="NZ_JOTM01000047.1"/>
</dbReference>
<keyword evidence="10" id="KW-1185">Reference proteome</keyword>
<dbReference type="PANTHER" id="PTHR30290:SF79">
    <property type="entry name" value="DIPEPTIDE-BINDING PROTEIN DPPE"/>
    <property type="match status" value="1"/>
</dbReference>
<keyword evidence="5" id="KW-0571">Peptide transport</keyword>
<dbReference type="FunFam" id="3.10.105.10:FF:000001">
    <property type="entry name" value="Oligopeptide ABC transporter, oligopeptide-binding protein"/>
    <property type="match status" value="1"/>
</dbReference>
<evidence type="ECO:0000256" key="1">
    <source>
        <dbReference type="ARBA" id="ARBA00004193"/>
    </source>
</evidence>
<organism evidence="9 10">
    <name type="scientific">Bacillus gaemokensis</name>
    <dbReference type="NCBI Taxonomy" id="574375"/>
    <lineage>
        <taxon>Bacteria</taxon>
        <taxon>Bacillati</taxon>
        <taxon>Bacillota</taxon>
        <taxon>Bacilli</taxon>
        <taxon>Bacillales</taxon>
        <taxon>Bacillaceae</taxon>
        <taxon>Bacillus</taxon>
        <taxon>Bacillus cereus group</taxon>
    </lineage>
</organism>
<evidence type="ECO:0000256" key="5">
    <source>
        <dbReference type="ARBA" id="ARBA00022856"/>
    </source>
</evidence>
<dbReference type="InterPro" id="IPR000914">
    <property type="entry name" value="SBP_5_dom"/>
</dbReference>
<keyword evidence="3" id="KW-0813">Transport</keyword>
<keyword evidence="4" id="KW-0732">Signal</keyword>
<dbReference type="Gene3D" id="3.10.105.10">
    <property type="entry name" value="Dipeptide-binding Protein, Domain 3"/>
    <property type="match status" value="1"/>
</dbReference>
<sequence>MKKFLIFAIMTVLAIALVGCGKKETSKASASKGDRFVTNLGSDPYTLDSAISTDNNSNYVIEHLFASLYRQTSDGKIEKDLLDKEEASSDGKEYTFHLKKDLKWSDGSLLTAKDFEFAWKRILNPKTGSMNATELYFIKGAEAFNTGKGAEDAVGIQAIDDQTLKLQFDHPVPSIKQKLAQSLFIPLSKKSIDDKGKLKTDPKGLLTNGPFKLKEWKHNQAVVVEKNKDFYDKKVTLKEIEFRIIPESKTAYQLYKSGELDLVSKLSQDAIEKEKNNKEYKKMQDFSTSIYSFNSEKAPFTNAKVRKAFALAVDRKFIVEKIMKNNAKEAYGFVPEGAKTESGRDFRKEKGDYFKYDPAAAKALLEEGMKEEGWTTLPEVTLKHSDQKKVAEALQEMFKKSLGVDVKLESKEWKSYIDMYKQSDFQIAYMGWGGSFLDPSATLEIYAGDGPSNYAKWFNKDYDNLINQAKVEQDENKRFDLLHQAEDIMFTEYPLIPILFPTDSYLQKSSVSGLEYIIGSEPSLRHAKK</sequence>
<dbReference type="InterPro" id="IPR039424">
    <property type="entry name" value="SBP_5"/>
</dbReference>
<dbReference type="InterPro" id="IPR030678">
    <property type="entry name" value="Peptide/Ni-bd"/>
</dbReference>
<evidence type="ECO:0000313" key="9">
    <source>
        <dbReference type="EMBL" id="KEK21930.1"/>
    </source>
</evidence>
<dbReference type="CDD" id="cd08504">
    <property type="entry name" value="PBP2_OppA"/>
    <property type="match status" value="1"/>
</dbReference>
<dbReference type="GO" id="GO:0015833">
    <property type="term" value="P:peptide transport"/>
    <property type="evidence" value="ECO:0007669"/>
    <property type="project" value="UniProtKB-KW"/>
</dbReference>
<dbReference type="Pfam" id="PF00496">
    <property type="entry name" value="SBP_bac_5"/>
    <property type="match status" value="1"/>
</dbReference>
<dbReference type="EMBL" id="JOTM01000047">
    <property type="protein sequence ID" value="KEK21930.1"/>
    <property type="molecule type" value="Genomic_DNA"/>
</dbReference>
<gene>
    <name evidence="9" type="ORF">BAGA_23085</name>
</gene>
<accession>A0A073K5X7</accession>
<feature type="domain" description="Solute-binding protein family 5" evidence="8">
    <location>
        <begin position="77"/>
        <end position="452"/>
    </location>
</feature>
<keyword evidence="5" id="KW-0653">Protein transport</keyword>
<evidence type="ECO:0000256" key="3">
    <source>
        <dbReference type="ARBA" id="ARBA00022448"/>
    </source>
</evidence>
<dbReference type="FunFam" id="3.90.76.10:FF:000001">
    <property type="entry name" value="Oligopeptide ABC transporter substrate-binding protein"/>
    <property type="match status" value="1"/>
</dbReference>
<dbReference type="Gene3D" id="3.40.190.10">
    <property type="entry name" value="Periplasmic binding protein-like II"/>
    <property type="match status" value="1"/>
</dbReference>
<reference evidence="9 10" key="1">
    <citation type="submission" date="2014-06" db="EMBL/GenBank/DDBJ databases">
        <title>Draft genome sequence of Bacillus gaemokensis JCM 15801 (MCCC 1A00707).</title>
        <authorList>
            <person name="Lai Q."/>
            <person name="Liu Y."/>
            <person name="Shao Z."/>
        </authorList>
    </citation>
    <scope>NUCLEOTIDE SEQUENCE [LARGE SCALE GENOMIC DNA]</scope>
    <source>
        <strain evidence="9 10">JCM 15801</strain>
    </source>
</reference>
<dbReference type="Proteomes" id="UP000027778">
    <property type="component" value="Unassembled WGS sequence"/>
</dbReference>
<evidence type="ECO:0000256" key="4">
    <source>
        <dbReference type="ARBA" id="ARBA00022729"/>
    </source>
</evidence>
<dbReference type="OrthoDB" id="9801912at2"/>
<dbReference type="GO" id="GO:0030288">
    <property type="term" value="C:outer membrane-bounded periplasmic space"/>
    <property type="evidence" value="ECO:0007669"/>
    <property type="project" value="UniProtKB-ARBA"/>
</dbReference>
<dbReference type="GO" id="GO:0043190">
    <property type="term" value="C:ATP-binding cassette (ABC) transporter complex"/>
    <property type="evidence" value="ECO:0007669"/>
    <property type="project" value="InterPro"/>
</dbReference>